<evidence type="ECO:0000313" key="4">
    <source>
        <dbReference type="Proteomes" id="UP000321947"/>
    </source>
</evidence>
<accession>A0A5A7TXD6</accession>
<sequence length="119" mass="12025">MKGEIHLKSTDSNIAFSPGGKVSVRSKGSVAGSSGGNINGVKSNINNKGLSFGVEIKRDHVASLGLKAHNGEVNVGVSHGGNISINKRGSIVSKGAKFGLKSNNANVLVSHGLGIHGTV</sequence>
<name>A0A5A7TXD6_CUCMM</name>
<comment type="caution">
    <text evidence="1">The sequence shown here is derived from an EMBL/GenBank/DDBJ whole genome shotgun (WGS) entry which is preliminary data.</text>
</comment>
<dbReference type="EMBL" id="SSTD01007927">
    <property type="protein sequence ID" value="TYK18183.1"/>
    <property type="molecule type" value="Genomic_DNA"/>
</dbReference>
<gene>
    <name evidence="2" type="ORF">E5676_scaffold411G001170</name>
    <name evidence="1" type="ORF">E6C27_scaffold427G00080</name>
</gene>
<evidence type="ECO:0000313" key="1">
    <source>
        <dbReference type="EMBL" id="KAA0046646.1"/>
    </source>
</evidence>
<reference evidence="3 4" key="1">
    <citation type="submission" date="2019-08" db="EMBL/GenBank/DDBJ databases">
        <title>Draft genome sequences of two oriental melons (Cucumis melo L. var makuwa).</title>
        <authorList>
            <person name="Kwon S.-Y."/>
        </authorList>
    </citation>
    <scope>NUCLEOTIDE SEQUENCE [LARGE SCALE GENOMIC DNA]</scope>
    <source>
        <strain evidence="4">cv. Chang Bougi</strain>
        <strain evidence="3">cv. SW 3</strain>
        <tissue evidence="1">Leaf</tissue>
    </source>
</reference>
<proteinExistence type="predicted"/>
<evidence type="ECO:0000313" key="3">
    <source>
        <dbReference type="Proteomes" id="UP000321393"/>
    </source>
</evidence>
<dbReference type="EMBL" id="SSTE01013763">
    <property type="protein sequence ID" value="KAA0046646.1"/>
    <property type="molecule type" value="Genomic_DNA"/>
</dbReference>
<organism evidence="1 3">
    <name type="scientific">Cucumis melo var. makuwa</name>
    <name type="common">Oriental melon</name>
    <dbReference type="NCBI Taxonomy" id="1194695"/>
    <lineage>
        <taxon>Eukaryota</taxon>
        <taxon>Viridiplantae</taxon>
        <taxon>Streptophyta</taxon>
        <taxon>Embryophyta</taxon>
        <taxon>Tracheophyta</taxon>
        <taxon>Spermatophyta</taxon>
        <taxon>Magnoliopsida</taxon>
        <taxon>eudicotyledons</taxon>
        <taxon>Gunneridae</taxon>
        <taxon>Pentapetalae</taxon>
        <taxon>rosids</taxon>
        <taxon>fabids</taxon>
        <taxon>Cucurbitales</taxon>
        <taxon>Cucurbitaceae</taxon>
        <taxon>Benincaseae</taxon>
        <taxon>Cucumis</taxon>
    </lineage>
</organism>
<dbReference type="AlphaFoldDB" id="A0A5A7TXD6"/>
<dbReference type="Proteomes" id="UP000321947">
    <property type="component" value="Unassembled WGS sequence"/>
</dbReference>
<dbReference type="Proteomes" id="UP000321393">
    <property type="component" value="Unassembled WGS sequence"/>
</dbReference>
<evidence type="ECO:0000313" key="2">
    <source>
        <dbReference type="EMBL" id="TYK18183.1"/>
    </source>
</evidence>
<protein>
    <submittedName>
        <fullName evidence="1">Uncharacterized protein</fullName>
    </submittedName>
</protein>